<comment type="caution">
    <text evidence="16">The sequence shown here is derived from an EMBL/GenBank/DDBJ whole genome shotgun (WGS) entry which is preliminary data.</text>
</comment>
<evidence type="ECO:0000256" key="11">
    <source>
        <dbReference type="ARBA" id="ARBA00022974"/>
    </source>
</evidence>
<dbReference type="SUPFAM" id="SSF52058">
    <property type="entry name" value="L domain-like"/>
    <property type="match status" value="2"/>
</dbReference>
<sequence length="955" mass="107186">PQRSGKDFHSLFLCLPPESRACSPHTGLPAAEVRALLSTQTETEQKKERDMSPLSVTVLVLLMGCALCQYYDYDSYQQPAHQLGPSGPNCAEDCHCPVHFPSAMYCDGRHLKSIPSIPSSIKYLYLQNNQIHEIKAGAFNNATDLRWLVLDQNQITSAKVEKGAFDKLASLEKLFFSYNSLTEPVGPLSKTLTELKMIGNKLSKIPSDYLSGLESLTTVHLQENELTTEGITGAFKGLKSLTYLDVSQNKLGNLPADMPSSVEMLYADSNEIASVPKDYLRNLPALQYLRISHNKLEDSGIPEGVFNISSLIELDLSYNKLQSIPEVNENLENLYLQVNEISKFDLGSFCKIVGPVNYSKLKHLRLDGNKLTRSNVPFDASNCLRQASDLTVDSTEPHYFSGGVLRQARLLPAPMRWEATVRLEEERTLSSDIPSNGRKIKRNKRPGTRPASTPCTPSALATEAWEPLQLQRWWKRYHFRESQNLQRDGGSFAAQTLSSTPQLTTDIQAPYFAKPDIITLSSHQYVQWLRRSLRQSRVLQLVSAGDLFTAKMELFLVLSTLLLACSVSSQEVPYEHLMAQLQACPKECRCPPSFPHVVYCDNRNLKRIPNIPPYTWYLYLQNNQIEMVSEQALRNATQLRWLNLNRNKITDEGVEGGALKGLKSLLHLHIEDNLLNMVPSQLPASLEQLHLSRNKISKIPLGVFSGMGRLALLDLQGNKLGDDAITEQSLKGLSGLVQVNLAKNNLKRMPIGLPPTTTQIFLDSNAIEKIPLGYFRDLPKVAFLRLNFNNLANGGLPRNIFNLSSILDLQLSHNQLTEVPLFPLTLEHLHLDHNKIKSVNGSEICPVPISTLDDNVIEGRPRLRYLRLDGNQIKPPISRDLMVCFRLLRAMMKLVVRFMLGLFVLRASAAAPSRQGRQADLDTYDSANYDVDLDNLNLENQDLYDYDDGLTIDEP</sequence>
<dbReference type="AlphaFoldDB" id="A0A8T2P302"/>
<feature type="non-terminal residue" evidence="16">
    <location>
        <position position="955"/>
    </location>
</feature>
<dbReference type="Pfam" id="PF01462">
    <property type="entry name" value="LRRNT"/>
    <property type="match status" value="2"/>
</dbReference>
<evidence type="ECO:0000256" key="8">
    <source>
        <dbReference type="ARBA" id="ARBA00022641"/>
    </source>
</evidence>
<comment type="subunit">
    <text evidence="3">Binds to laminin.</text>
</comment>
<evidence type="ECO:0000256" key="14">
    <source>
        <dbReference type="SAM" id="MobiDB-lite"/>
    </source>
</evidence>
<dbReference type="Pfam" id="PF13855">
    <property type="entry name" value="LRR_8"/>
    <property type="match status" value="4"/>
</dbReference>
<organism evidence="16 17">
    <name type="scientific">Albula glossodonta</name>
    <name type="common">roundjaw bonefish</name>
    <dbReference type="NCBI Taxonomy" id="121402"/>
    <lineage>
        <taxon>Eukaryota</taxon>
        <taxon>Metazoa</taxon>
        <taxon>Chordata</taxon>
        <taxon>Craniata</taxon>
        <taxon>Vertebrata</taxon>
        <taxon>Euteleostomi</taxon>
        <taxon>Actinopterygii</taxon>
        <taxon>Neopterygii</taxon>
        <taxon>Teleostei</taxon>
        <taxon>Albuliformes</taxon>
        <taxon>Albulidae</taxon>
        <taxon>Albula</taxon>
    </lineage>
</organism>
<keyword evidence="13" id="KW-0325">Glycoprotein</keyword>
<dbReference type="GO" id="GO:0005615">
    <property type="term" value="C:extracellular space"/>
    <property type="evidence" value="ECO:0007669"/>
    <property type="project" value="TreeGrafter"/>
</dbReference>
<evidence type="ECO:0000256" key="2">
    <source>
        <dbReference type="ARBA" id="ARBA00005818"/>
    </source>
</evidence>
<dbReference type="SMART" id="SM00013">
    <property type="entry name" value="LRRNT"/>
    <property type="match status" value="2"/>
</dbReference>
<evidence type="ECO:0000256" key="13">
    <source>
        <dbReference type="ARBA" id="ARBA00023180"/>
    </source>
</evidence>
<dbReference type="PANTHER" id="PTHR45712:SF6">
    <property type="entry name" value="LUMICAN"/>
    <property type="match status" value="1"/>
</dbReference>
<accession>A0A8T2P302</accession>
<dbReference type="InterPro" id="IPR032675">
    <property type="entry name" value="LRR_dom_sf"/>
</dbReference>
<evidence type="ECO:0000256" key="3">
    <source>
        <dbReference type="ARBA" id="ARBA00011719"/>
    </source>
</evidence>
<dbReference type="FunFam" id="3.80.10.10:FF:000073">
    <property type="entry name" value="Lumican"/>
    <property type="match status" value="1"/>
</dbReference>
<dbReference type="InterPro" id="IPR001611">
    <property type="entry name" value="Leu-rich_rpt"/>
</dbReference>
<dbReference type="InterPro" id="IPR050333">
    <property type="entry name" value="SLRP"/>
</dbReference>
<name>A0A8T2P302_9TELE</name>
<keyword evidence="5" id="KW-0964">Secreted</keyword>
<comment type="similarity">
    <text evidence="2">Belongs to the small leucine-rich proteoglycan (SLRP) family. SLRP class II subfamily.</text>
</comment>
<evidence type="ECO:0000313" key="16">
    <source>
        <dbReference type="EMBL" id="KAG9345711.1"/>
    </source>
</evidence>
<keyword evidence="17" id="KW-1185">Reference proteome</keyword>
<feature type="compositionally biased region" description="Basic residues" evidence="14">
    <location>
        <begin position="438"/>
        <end position="447"/>
    </location>
</feature>
<evidence type="ECO:0000256" key="12">
    <source>
        <dbReference type="ARBA" id="ARBA00023157"/>
    </source>
</evidence>
<evidence type="ECO:0000259" key="15">
    <source>
        <dbReference type="SMART" id="SM00013"/>
    </source>
</evidence>
<evidence type="ECO:0000256" key="6">
    <source>
        <dbReference type="ARBA" id="ARBA00022530"/>
    </source>
</evidence>
<evidence type="ECO:0000256" key="7">
    <source>
        <dbReference type="ARBA" id="ARBA00022614"/>
    </source>
</evidence>
<reference evidence="16" key="1">
    <citation type="thesis" date="2021" institute="BYU ScholarsArchive" country="Provo, UT, USA">
        <title>Applications of and Algorithms for Genome Assembly and Genomic Analyses with an Emphasis on Marine Teleosts.</title>
        <authorList>
            <person name="Pickett B.D."/>
        </authorList>
    </citation>
    <scope>NUCLEOTIDE SEQUENCE</scope>
    <source>
        <strain evidence="16">HI-2016</strain>
    </source>
</reference>
<keyword evidence="10" id="KW-0677">Repeat</keyword>
<feature type="non-terminal residue" evidence="16">
    <location>
        <position position="1"/>
    </location>
</feature>
<evidence type="ECO:0000256" key="1">
    <source>
        <dbReference type="ARBA" id="ARBA00004498"/>
    </source>
</evidence>
<dbReference type="SMART" id="SM00364">
    <property type="entry name" value="LRR_BAC"/>
    <property type="match status" value="8"/>
</dbReference>
<dbReference type="Gene3D" id="3.80.10.10">
    <property type="entry name" value="Ribonuclease Inhibitor"/>
    <property type="match status" value="4"/>
</dbReference>
<feature type="domain" description="LRRNT" evidence="15">
    <location>
        <begin position="89"/>
        <end position="123"/>
    </location>
</feature>
<dbReference type="OrthoDB" id="5789657at2759"/>
<proteinExistence type="inferred from homology"/>
<keyword evidence="6" id="KW-0272">Extracellular matrix</keyword>
<evidence type="ECO:0000256" key="5">
    <source>
        <dbReference type="ARBA" id="ARBA00022525"/>
    </source>
</evidence>
<keyword evidence="8" id="KW-0765">Sulfation</keyword>
<keyword evidence="9" id="KW-0732">Signal</keyword>
<dbReference type="SMART" id="SM00369">
    <property type="entry name" value="LRR_TYP"/>
    <property type="match status" value="12"/>
</dbReference>
<dbReference type="InterPro" id="IPR000372">
    <property type="entry name" value="LRRNT"/>
</dbReference>
<dbReference type="SMART" id="SM00368">
    <property type="entry name" value="LRR_RI"/>
    <property type="match status" value="4"/>
</dbReference>
<evidence type="ECO:0000256" key="9">
    <source>
        <dbReference type="ARBA" id="ARBA00022729"/>
    </source>
</evidence>
<feature type="region of interest" description="Disordered" evidence="14">
    <location>
        <begin position="428"/>
        <end position="457"/>
    </location>
</feature>
<evidence type="ECO:0000256" key="4">
    <source>
        <dbReference type="ARBA" id="ARBA00013370"/>
    </source>
</evidence>
<dbReference type="EMBL" id="JAFBMS010000017">
    <property type="protein sequence ID" value="KAG9345711.1"/>
    <property type="molecule type" value="Genomic_DNA"/>
</dbReference>
<evidence type="ECO:0000256" key="10">
    <source>
        <dbReference type="ARBA" id="ARBA00022737"/>
    </source>
</evidence>
<comment type="subcellular location">
    <subcellularLocation>
        <location evidence="1">Secreted</location>
        <location evidence="1">Extracellular space</location>
        <location evidence="1">Extracellular matrix</location>
    </subcellularLocation>
</comment>
<dbReference type="FunFam" id="3.80.10.10:FF:000770">
    <property type="entry name" value="Uncharacterized protein"/>
    <property type="match status" value="1"/>
</dbReference>
<dbReference type="InterPro" id="IPR003591">
    <property type="entry name" value="Leu-rich_rpt_typical-subtyp"/>
</dbReference>
<dbReference type="PROSITE" id="PS51450">
    <property type="entry name" value="LRR"/>
    <property type="match status" value="3"/>
</dbReference>
<protein>
    <recommendedName>
        <fullName evidence="4">Lumican</fullName>
    </recommendedName>
</protein>
<keyword evidence="11" id="KW-0654">Proteoglycan</keyword>
<keyword evidence="7" id="KW-0433">Leucine-rich repeat</keyword>
<evidence type="ECO:0000313" key="17">
    <source>
        <dbReference type="Proteomes" id="UP000824540"/>
    </source>
</evidence>
<keyword evidence="12" id="KW-1015">Disulfide bond</keyword>
<feature type="domain" description="LRRNT" evidence="15">
    <location>
        <begin position="583"/>
        <end position="617"/>
    </location>
</feature>
<dbReference type="Proteomes" id="UP000824540">
    <property type="component" value="Unassembled WGS sequence"/>
</dbReference>
<gene>
    <name evidence="16" type="ORF">JZ751_008855</name>
</gene>
<dbReference type="PANTHER" id="PTHR45712">
    <property type="entry name" value="AGAP008170-PA"/>
    <property type="match status" value="1"/>
</dbReference>